<evidence type="ECO:0000256" key="5">
    <source>
        <dbReference type="ARBA" id="ARBA00023180"/>
    </source>
</evidence>
<feature type="transmembrane region" description="Helical" evidence="7">
    <location>
        <begin position="21"/>
        <end position="40"/>
    </location>
</feature>
<feature type="compositionally biased region" description="Basic and acidic residues" evidence="8">
    <location>
        <begin position="239"/>
        <end position="281"/>
    </location>
</feature>
<dbReference type="GO" id="GO:0032259">
    <property type="term" value="P:methylation"/>
    <property type="evidence" value="ECO:0007669"/>
    <property type="project" value="UniProtKB-KW"/>
</dbReference>
<comment type="similarity">
    <text evidence="2 7">Belongs to the methyltransferase superfamily.</text>
</comment>
<dbReference type="Proteomes" id="UP000015453">
    <property type="component" value="Unassembled WGS sequence"/>
</dbReference>
<evidence type="ECO:0000313" key="10">
    <source>
        <dbReference type="Proteomes" id="UP000015453"/>
    </source>
</evidence>
<keyword evidence="7" id="KW-0812">Transmembrane</keyword>
<dbReference type="GO" id="GO:0005768">
    <property type="term" value="C:endosome"/>
    <property type="evidence" value="ECO:0007669"/>
    <property type="project" value="TreeGrafter"/>
</dbReference>
<feature type="compositionally biased region" description="Basic and acidic residues" evidence="8">
    <location>
        <begin position="316"/>
        <end position="327"/>
    </location>
</feature>
<keyword evidence="7" id="KW-0808">Transferase</keyword>
<evidence type="ECO:0000256" key="4">
    <source>
        <dbReference type="ARBA" id="ARBA00022968"/>
    </source>
</evidence>
<feature type="compositionally biased region" description="Basic and acidic residues" evidence="8">
    <location>
        <begin position="98"/>
        <end position="122"/>
    </location>
</feature>
<dbReference type="EMBL" id="AUSU01007219">
    <property type="protein sequence ID" value="EPS60899.1"/>
    <property type="molecule type" value="Genomic_DNA"/>
</dbReference>
<keyword evidence="3 7" id="KW-0489">Methyltransferase</keyword>
<proteinExistence type="inferred from homology"/>
<dbReference type="Pfam" id="PF03141">
    <property type="entry name" value="Methyltransf_29"/>
    <property type="match status" value="1"/>
</dbReference>
<keyword evidence="7" id="KW-1133">Transmembrane helix</keyword>
<gene>
    <name evidence="9" type="ORF">M569_13900</name>
</gene>
<feature type="compositionally biased region" description="Basic and acidic residues" evidence="8">
    <location>
        <begin position="161"/>
        <end position="216"/>
    </location>
</feature>
<dbReference type="AlphaFoldDB" id="S8C2L0"/>
<feature type="compositionally biased region" description="Polar residues" evidence="8">
    <location>
        <begin position="123"/>
        <end position="143"/>
    </location>
</feature>
<sequence>MATTGKSRSRRPTATGGATPSASTILIFFALSGLVIWLLASNPFAQKLSPNRTAVKESSTATDSDPTAVTKIDTEKSPENEEIRENADQGTAADDEPEKSRGAESESGEENEKQPELERQTSEESSITQNQAISETESENQNAGAHPEIEEDSKNNSGNDDAQKQGLEEAQQKLEEEDRKVGSLEAELLKAEDKENHLSDEDEEKRISEQQKKEDDQIQVGNDDNQPLDPPGSTSSDQIQHDDQQIQQIHEHQSDNPEIKQTANKEENTGEEKSSSPKNDEPSSSSFPNGETSGIPIESKESKKSWSTQAGQSENENERRKTIPTDKDNSNYGYSWKLCNETAGADYIPCLDNEKYISKLRSRMHYEHRERHCPKDPPTCLVPLPPGYKKSVQWPKSRDKIWYKNVPHTLLAEVKGHQNWVKVTGEFITFPGGGTQFIHGALHYIDFIQEAVPEIAWGKHTRVVLDVGCGVASFGGYLFDRDVLTMSFAPKDEHEAQVQFALERGIPAISAVMGTQRLPFPSRVFELVHCARCRVPWHADGGKLLLELNRVLRPGGYFVWSATPVYQKLEEDVQIWK</sequence>
<organism evidence="9 10">
    <name type="scientific">Genlisea aurea</name>
    <dbReference type="NCBI Taxonomy" id="192259"/>
    <lineage>
        <taxon>Eukaryota</taxon>
        <taxon>Viridiplantae</taxon>
        <taxon>Streptophyta</taxon>
        <taxon>Embryophyta</taxon>
        <taxon>Tracheophyta</taxon>
        <taxon>Spermatophyta</taxon>
        <taxon>Magnoliopsida</taxon>
        <taxon>eudicotyledons</taxon>
        <taxon>Gunneridae</taxon>
        <taxon>Pentapetalae</taxon>
        <taxon>asterids</taxon>
        <taxon>lamiids</taxon>
        <taxon>Lamiales</taxon>
        <taxon>Lentibulariaceae</taxon>
        <taxon>Genlisea</taxon>
    </lineage>
</organism>
<feature type="non-terminal residue" evidence="9">
    <location>
        <position position="577"/>
    </location>
</feature>
<evidence type="ECO:0000256" key="2">
    <source>
        <dbReference type="ARBA" id="ARBA00008361"/>
    </source>
</evidence>
<evidence type="ECO:0000256" key="1">
    <source>
        <dbReference type="ARBA" id="ARBA00004606"/>
    </source>
</evidence>
<dbReference type="InterPro" id="IPR029063">
    <property type="entry name" value="SAM-dependent_MTases_sf"/>
</dbReference>
<protein>
    <recommendedName>
        <fullName evidence="7">Methyltransferase</fullName>
        <ecNumber evidence="7">2.1.1.-</ecNumber>
    </recommendedName>
</protein>
<dbReference type="EC" id="2.1.1.-" evidence="7"/>
<dbReference type="PANTHER" id="PTHR10108:SF1077">
    <property type="entry name" value="METHYLTRANSFERASE PMT27-RELATED"/>
    <property type="match status" value="1"/>
</dbReference>
<feature type="compositionally biased region" description="Polar residues" evidence="8">
    <location>
        <begin position="305"/>
        <end position="314"/>
    </location>
</feature>
<evidence type="ECO:0000256" key="3">
    <source>
        <dbReference type="ARBA" id="ARBA00022603"/>
    </source>
</evidence>
<comment type="subcellular location">
    <subcellularLocation>
        <location evidence="6">Endomembrane system</location>
        <topology evidence="6">Single-pass membrane protein</topology>
    </subcellularLocation>
    <subcellularLocation>
        <location evidence="1 7">Membrane</location>
        <topology evidence="1 7">Single-pass type II membrane protein</topology>
    </subcellularLocation>
</comment>
<dbReference type="Gene3D" id="3.40.50.150">
    <property type="entry name" value="Vaccinia Virus protein VP39"/>
    <property type="match status" value="1"/>
</dbReference>
<accession>S8C2L0</accession>
<feature type="compositionally biased region" description="Basic and acidic residues" evidence="8">
    <location>
        <begin position="72"/>
        <end position="87"/>
    </location>
</feature>
<feature type="region of interest" description="Disordered" evidence="8">
    <location>
        <begin position="1"/>
        <end position="20"/>
    </location>
</feature>
<keyword evidence="4 7" id="KW-0735">Signal-anchor</keyword>
<dbReference type="GO" id="GO:0016020">
    <property type="term" value="C:membrane"/>
    <property type="evidence" value="ECO:0007669"/>
    <property type="project" value="UniProtKB-SubCell"/>
</dbReference>
<keyword evidence="10" id="KW-1185">Reference proteome</keyword>
<feature type="compositionally biased region" description="Polar residues" evidence="8">
    <location>
        <begin position="50"/>
        <end position="67"/>
    </location>
</feature>
<reference evidence="9 10" key="1">
    <citation type="journal article" date="2013" name="BMC Genomics">
        <title>The miniature genome of a carnivorous plant Genlisea aurea contains a low number of genes and short non-coding sequences.</title>
        <authorList>
            <person name="Leushkin E.V."/>
            <person name="Sutormin R.A."/>
            <person name="Nabieva E.R."/>
            <person name="Penin A.A."/>
            <person name="Kondrashov A.S."/>
            <person name="Logacheva M.D."/>
        </authorList>
    </citation>
    <scope>NUCLEOTIDE SEQUENCE [LARGE SCALE GENOMIC DNA]</scope>
</reference>
<evidence type="ECO:0000313" key="9">
    <source>
        <dbReference type="EMBL" id="EPS60899.1"/>
    </source>
</evidence>
<keyword evidence="7" id="KW-0472">Membrane</keyword>
<feature type="region of interest" description="Disordered" evidence="8">
    <location>
        <begin position="50"/>
        <end position="327"/>
    </location>
</feature>
<dbReference type="GO" id="GO:0008168">
    <property type="term" value="F:methyltransferase activity"/>
    <property type="evidence" value="ECO:0007669"/>
    <property type="project" value="UniProtKB-UniRule"/>
</dbReference>
<keyword evidence="5 7" id="KW-0325">Glycoprotein</keyword>
<evidence type="ECO:0000256" key="6">
    <source>
        <dbReference type="ARBA" id="ARBA00037847"/>
    </source>
</evidence>
<dbReference type="PANTHER" id="PTHR10108">
    <property type="entry name" value="SAM-DEPENDENT METHYLTRANSFERASE"/>
    <property type="match status" value="1"/>
</dbReference>
<dbReference type="InterPro" id="IPR004159">
    <property type="entry name" value="Put_SAM_MeTrfase"/>
</dbReference>
<evidence type="ECO:0000256" key="7">
    <source>
        <dbReference type="RuleBase" id="RU366043"/>
    </source>
</evidence>
<name>S8C2L0_9LAMI</name>
<dbReference type="GO" id="GO:0005802">
    <property type="term" value="C:trans-Golgi network"/>
    <property type="evidence" value="ECO:0007669"/>
    <property type="project" value="TreeGrafter"/>
</dbReference>
<dbReference type="OrthoDB" id="2013972at2759"/>
<comment type="caution">
    <text evidence="9">The sequence shown here is derived from an EMBL/GenBank/DDBJ whole genome shotgun (WGS) entry which is preliminary data.</text>
</comment>
<evidence type="ECO:0000256" key="8">
    <source>
        <dbReference type="SAM" id="MobiDB-lite"/>
    </source>
</evidence>
<dbReference type="SUPFAM" id="SSF53335">
    <property type="entry name" value="S-adenosyl-L-methionine-dependent methyltransferases"/>
    <property type="match status" value="1"/>
</dbReference>